<proteinExistence type="predicted"/>
<dbReference type="AlphaFoldDB" id="A0A2K8KPJ6"/>
<protein>
    <submittedName>
        <fullName evidence="1">Uncharacterized protein</fullName>
    </submittedName>
</protein>
<name>A0A2K8KPJ6_9MOLU</name>
<dbReference type="Proteomes" id="UP000231179">
    <property type="component" value="Chromosome"/>
</dbReference>
<evidence type="ECO:0000313" key="2">
    <source>
        <dbReference type="Proteomes" id="UP000231179"/>
    </source>
</evidence>
<dbReference type="RefSeq" id="WP_100254617.1">
    <property type="nucleotide sequence ID" value="NZ_CP024870.1"/>
</dbReference>
<gene>
    <name evidence="1" type="ORF">SCLAR_v1c07610</name>
</gene>
<dbReference type="EMBL" id="CP024870">
    <property type="protein sequence ID" value="ATX71076.1"/>
    <property type="molecule type" value="Genomic_DNA"/>
</dbReference>
<organism evidence="1 2">
    <name type="scientific">Spiroplasma clarkii</name>
    <dbReference type="NCBI Taxonomy" id="2139"/>
    <lineage>
        <taxon>Bacteria</taxon>
        <taxon>Bacillati</taxon>
        <taxon>Mycoplasmatota</taxon>
        <taxon>Mollicutes</taxon>
        <taxon>Entomoplasmatales</taxon>
        <taxon>Spiroplasmataceae</taxon>
        <taxon>Spiroplasma</taxon>
    </lineage>
</organism>
<keyword evidence="2" id="KW-1185">Reference proteome</keyword>
<evidence type="ECO:0000313" key="1">
    <source>
        <dbReference type="EMBL" id="ATX71076.1"/>
    </source>
</evidence>
<sequence>MAEKEFQITDSVEIAALEKSFAEQIEKLNKQKYTSLMEERKRVSKLTLKKSIKAPLTDVFTTFMDISLEDLNPHLKVSDLVPGGFYKSSKK</sequence>
<accession>A0A2K8KPJ6</accession>
<reference evidence="1 2" key="1">
    <citation type="submission" date="2017-11" db="EMBL/GenBank/DDBJ databases">
        <title>Complete genome sequence of Spiroplasma clarkii CN-5 (DSM 19994).</title>
        <authorList>
            <person name="Tsai Y.-M."/>
            <person name="Chang A."/>
            <person name="Lo W.-S."/>
            <person name="Kuo C.-H."/>
        </authorList>
    </citation>
    <scope>NUCLEOTIDE SEQUENCE [LARGE SCALE GENOMIC DNA]</scope>
    <source>
        <strain evidence="1 2">CN-5</strain>
    </source>
</reference>